<dbReference type="SUPFAM" id="SSF103473">
    <property type="entry name" value="MFS general substrate transporter"/>
    <property type="match status" value="1"/>
</dbReference>
<dbReference type="Proteomes" id="UP000294257">
    <property type="component" value="Unassembled WGS sequence"/>
</dbReference>
<feature type="transmembrane region" description="Helical" evidence="7">
    <location>
        <begin position="444"/>
        <end position="462"/>
    </location>
</feature>
<dbReference type="InterPro" id="IPR036259">
    <property type="entry name" value="MFS_trans_sf"/>
</dbReference>
<evidence type="ECO:0000313" key="9">
    <source>
        <dbReference type="EMBL" id="RZS41140.1"/>
    </source>
</evidence>
<evidence type="ECO:0000256" key="5">
    <source>
        <dbReference type="ARBA" id="ARBA00022989"/>
    </source>
</evidence>
<dbReference type="PANTHER" id="PTHR42718:SF42">
    <property type="entry name" value="EXPORT PROTEIN"/>
    <property type="match status" value="1"/>
</dbReference>
<dbReference type="InterPro" id="IPR011701">
    <property type="entry name" value="MFS"/>
</dbReference>
<comment type="subcellular location">
    <subcellularLocation>
        <location evidence="1">Cell membrane</location>
        <topology evidence="1">Multi-pass membrane protein</topology>
    </subcellularLocation>
</comment>
<dbReference type="Pfam" id="PF07690">
    <property type="entry name" value="MFS_1"/>
    <property type="match status" value="1"/>
</dbReference>
<dbReference type="AlphaFoldDB" id="A0A4Q7KXS5"/>
<feature type="transmembrane region" description="Helical" evidence="7">
    <location>
        <begin position="85"/>
        <end position="104"/>
    </location>
</feature>
<evidence type="ECO:0000259" key="8">
    <source>
        <dbReference type="PROSITE" id="PS50850"/>
    </source>
</evidence>
<feature type="transmembrane region" description="Helical" evidence="7">
    <location>
        <begin position="237"/>
        <end position="256"/>
    </location>
</feature>
<keyword evidence="3" id="KW-1003">Cell membrane</keyword>
<sequence>MSTPAAEEVRWGSPVARGVLVTTILGSGMAMLDGTIINVALPRIGAELGADIAGLQWILDGYLLALAALILVAGSFGDRYGRRKVFTIGVLWFGAASALCGLAQSTEMLVAARVLQGIGGALLTPGSLAIIQASFARKDRARAIGAWSGLSGIAAAVGPLVGGLLVQLWSWRLAFLINVPLAVLCVWMARKYVPESCDAQMNGKPDVVGAVVSAVGLAGVTAALIEAPVRGVGDPLVIGAAVIGLAALAGFVVTQVKVRDPLVPPDLFANRTFVASNLLTLVVYAALGGVMMLMVLQLQTSLGYSPTESGVAGLPITVIMLVLSARSGKLAQRIGPRVQLVLGPMLIAAGMLLLLRVEPGASYIGAVLPGVVVFGLGLSTVVAPVTATVLAASADRHAGAASGVNNAIARTGSLLAVAVLPAVAGLTGASYADPTALTEGWRTALWVCAGLCVLGGVAALAVDNGVLRAEPDTTPDLELGPTVEELARDESPHPGECMHCGVEGPPTHVVPVRKSDRLAG</sequence>
<keyword evidence="6 7" id="KW-0472">Membrane</keyword>
<dbReference type="Gene3D" id="1.20.1250.20">
    <property type="entry name" value="MFS general substrate transporter like domains"/>
    <property type="match status" value="1"/>
</dbReference>
<dbReference type="GO" id="GO:0022857">
    <property type="term" value="F:transmembrane transporter activity"/>
    <property type="evidence" value="ECO:0007669"/>
    <property type="project" value="InterPro"/>
</dbReference>
<keyword evidence="10" id="KW-1185">Reference proteome</keyword>
<feature type="transmembrane region" description="Helical" evidence="7">
    <location>
        <begin position="207"/>
        <end position="225"/>
    </location>
</feature>
<keyword evidence="2" id="KW-0813">Transport</keyword>
<dbReference type="InterPro" id="IPR004638">
    <property type="entry name" value="EmrB-like"/>
</dbReference>
<feature type="transmembrane region" description="Helical" evidence="7">
    <location>
        <begin position="310"/>
        <end position="328"/>
    </location>
</feature>
<feature type="domain" description="Major facilitator superfamily (MFS) profile" evidence="8">
    <location>
        <begin position="19"/>
        <end position="467"/>
    </location>
</feature>
<keyword evidence="4 7" id="KW-0812">Transmembrane</keyword>
<dbReference type="PANTHER" id="PTHR42718">
    <property type="entry name" value="MAJOR FACILITATOR SUPERFAMILY MULTIDRUG TRANSPORTER MFSC"/>
    <property type="match status" value="1"/>
</dbReference>
<feature type="transmembrane region" description="Helical" evidence="7">
    <location>
        <begin position="53"/>
        <end position="73"/>
    </location>
</feature>
<feature type="transmembrane region" description="Helical" evidence="7">
    <location>
        <begin position="168"/>
        <end position="187"/>
    </location>
</feature>
<feature type="transmembrane region" description="Helical" evidence="7">
    <location>
        <begin position="143"/>
        <end position="162"/>
    </location>
</feature>
<dbReference type="InterPro" id="IPR020846">
    <property type="entry name" value="MFS_dom"/>
</dbReference>
<dbReference type="EMBL" id="SGWQ01000003">
    <property type="protein sequence ID" value="RZS41140.1"/>
    <property type="molecule type" value="Genomic_DNA"/>
</dbReference>
<dbReference type="GO" id="GO:0005886">
    <property type="term" value="C:plasma membrane"/>
    <property type="evidence" value="ECO:0007669"/>
    <property type="project" value="UniProtKB-SubCell"/>
</dbReference>
<evidence type="ECO:0000256" key="2">
    <source>
        <dbReference type="ARBA" id="ARBA00022448"/>
    </source>
</evidence>
<feature type="transmembrane region" description="Helical" evidence="7">
    <location>
        <begin position="19"/>
        <end position="41"/>
    </location>
</feature>
<dbReference type="CDD" id="cd17321">
    <property type="entry name" value="MFS_MMR_MDR_like"/>
    <property type="match status" value="1"/>
</dbReference>
<comment type="caution">
    <text evidence="9">The sequence shown here is derived from an EMBL/GenBank/DDBJ whole genome shotgun (WGS) entry which is preliminary data.</text>
</comment>
<evidence type="ECO:0000256" key="7">
    <source>
        <dbReference type="SAM" id="Phobius"/>
    </source>
</evidence>
<evidence type="ECO:0000256" key="6">
    <source>
        <dbReference type="ARBA" id="ARBA00023136"/>
    </source>
</evidence>
<feature type="transmembrane region" description="Helical" evidence="7">
    <location>
        <begin position="340"/>
        <end position="357"/>
    </location>
</feature>
<reference evidence="9 10" key="1">
    <citation type="submission" date="2019-02" db="EMBL/GenBank/DDBJ databases">
        <title>Genomic Encyclopedia of Type Strains, Phase IV (KMG-IV): sequencing the most valuable type-strain genomes for metagenomic binning, comparative biology and taxonomic classification.</title>
        <authorList>
            <person name="Goeker M."/>
        </authorList>
    </citation>
    <scope>NUCLEOTIDE SEQUENCE [LARGE SCALE GENOMIC DNA]</scope>
    <source>
        <strain evidence="9 10">DSM 101727</strain>
    </source>
</reference>
<keyword evidence="5 7" id="KW-1133">Transmembrane helix</keyword>
<evidence type="ECO:0000256" key="4">
    <source>
        <dbReference type="ARBA" id="ARBA00022692"/>
    </source>
</evidence>
<feature type="transmembrane region" description="Helical" evidence="7">
    <location>
        <begin position="413"/>
        <end position="432"/>
    </location>
</feature>
<feature type="transmembrane region" description="Helical" evidence="7">
    <location>
        <begin position="277"/>
        <end position="298"/>
    </location>
</feature>
<proteinExistence type="predicted"/>
<dbReference type="Gene3D" id="1.20.1720.10">
    <property type="entry name" value="Multidrug resistance protein D"/>
    <property type="match status" value="1"/>
</dbReference>
<organism evidence="9 10">
    <name type="scientific">Herbihabitans rhizosphaerae</name>
    <dbReference type="NCBI Taxonomy" id="1872711"/>
    <lineage>
        <taxon>Bacteria</taxon>
        <taxon>Bacillati</taxon>
        <taxon>Actinomycetota</taxon>
        <taxon>Actinomycetes</taxon>
        <taxon>Pseudonocardiales</taxon>
        <taxon>Pseudonocardiaceae</taxon>
        <taxon>Herbihabitans</taxon>
    </lineage>
</organism>
<protein>
    <submittedName>
        <fullName evidence="9">EmrB/QacA subfamily drug resistance transporter</fullName>
    </submittedName>
</protein>
<feature type="transmembrane region" description="Helical" evidence="7">
    <location>
        <begin position="363"/>
        <end position="392"/>
    </location>
</feature>
<dbReference type="RefSeq" id="WP_130344092.1">
    <property type="nucleotide sequence ID" value="NZ_SGWQ01000003.1"/>
</dbReference>
<feature type="transmembrane region" description="Helical" evidence="7">
    <location>
        <begin position="110"/>
        <end position="131"/>
    </location>
</feature>
<dbReference type="OrthoDB" id="7375466at2"/>
<name>A0A4Q7KXS5_9PSEU</name>
<evidence type="ECO:0000256" key="3">
    <source>
        <dbReference type="ARBA" id="ARBA00022475"/>
    </source>
</evidence>
<evidence type="ECO:0000313" key="10">
    <source>
        <dbReference type="Proteomes" id="UP000294257"/>
    </source>
</evidence>
<evidence type="ECO:0000256" key="1">
    <source>
        <dbReference type="ARBA" id="ARBA00004651"/>
    </source>
</evidence>
<gene>
    <name evidence="9" type="ORF">EV193_103460</name>
</gene>
<dbReference type="PROSITE" id="PS50850">
    <property type="entry name" value="MFS"/>
    <property type="match status" value="1"/>
</dbReference>
<dbReference type="NCBIfam" id="TIGR00711">
    <property type="entry name" value="efflux_EmrB"/>
    <property type="match status" value="1"/>
</dbReference>
<accession>A0A4Q7KXS5</accession>